<accession>A0ACC2C3U5</accession>
<gene>
    <name evidence="1" type="ORF">O6H91_12G077100</name>
</gene>
<comment type="caution">
    <text evidence="1">The sequence shown here is derived from an EMBL/GenBank/DDBJ whole genome shotgun (WGS) entry which is preliminary data.</text>
</comment>
<evidence type="ECO:0000313" key="2">
    <source>
        <dbReference type="Proteomes" id="UP001162992"/>
    </source>
</evidence>
<sequence>MPGLSSSVDHSLNMQISDLPPEPAREADDVDHSANHLHIGSSTTIFDMFGAQLSYGGSTYGAQEDKASLPEALLFQEHTQKLTLPLAAIEDCDAMRDQIQASLDSFNFNKQYASDKLEQKFMESMPQYTEEGEMGYKSASFELFAHHSGGSSNFETEFPLPKLWSPAVNDHPQIYADDRDCLSDFPFGNRSSRELTDNSPMLMSAFSEKHVENTLVNYLEPSKPYGVDHQAGGISHCSSGVELQIQQKRKRSRPCKSSEEVESQRMTHIAVERNRRKQMNEHLRVLRTLMPGSYVQRGDQASIIGGAIEFVKELQQLLQCLEEQKRRKLLTESIAPRAALQDGCLMLQPIFPPHPPRQDVKYYNDNCYEPLREFYAEVKSEVAEVEVKMVGNDAFIKILSQRRPGQLLKTIVALENLSFSILHSNITTIEHTVLYSFNVKVKLSEKIGICKSEAELVELFHSQNTAKKPSCGKV</sequence>
<evidence type="ECO:0000313" key="1">
    <source>
        <dbReference type="EMBL" id="KAJ7536674.1"/>
    </source>
</evidence>
<dbReference type="Proteomes" id="UP001162992">
    <property type="component" value="Chromosome 12"/>
</dbReference>
<dbReference type="EMBL" id="CM055103">
    <property type="protein sequence ID" value="KAJ7536674.1"/>
    <property type="molecule type" value="Genomic_DNA"/>
</dbReference>
<protein>
    <submittedName>
        <fullName evidence="1">Uncharacterized protein</fullName>
    </submittedName>
</protein>
<name>A0ACC2C3U5_DIPCM</name>
<organism evidence="1 2">
    <name type="scientific">Diphasiastrum complanatum</name>
    <name type="common">Issler's clubmoss</name>
    <name type="synonym">Lycopodium complanatum</name>
    <dbReference type="NCBI Taxonomy" id="34168"/>
    <lineage>
        <taxon>Eukaryota</taxon>
        <taxon>Viridiplantae</taxon>
        <taxon>Streptophyta</taxon>
        <taxon>Embryophyta</taxon>
        <taxon>Tracheophyta</taxon>
        <taxon>Lycopodiopsida</taxon>
        <taxon>Lycopodiales</taxon>
        <taxon>Lycopodiaceae</taxon>
        <taxon>Lycopodioideae</taxon>
        <taxon>Diphasiastrum</taxon>
    </lineage>
</organism>
<keyword evidence="2" id="KW-1185">Reference proteome</keyword>
<proteinExistence type="predicted"/>
<reference evidence="2" key="1">
    <citation type="journal article" date="2024" name="Proc. Natl. Acad. Sci. U.S.A.">
        <title>Extraordinary preservation of gene collinearity over three hundred million years revealed in homosporous lycophytes.</title>
        <authorList>
            <person name="Li C."/>
            <person name="Wickell D."/>
            <person name="Kuo L.Y."/>
            <person name="Chen X."/>
            <person name="Nie B."/>
            <person name="Liao X."/>
            <person name="Peng D."/>
            <person name="Ji J."/>
            <person name="Jenkins J."/>
            <person name="Williams M."/>
            <person name="Shu S."/>
            <person name="Plott C."/>
            <person name="Barry K."/>
            <person name="Rajasekar S."/>
            <person name="Grimwood J."/>
            <person name="Han X."/>
            <person name="Sun S."/>
            <person name="Hou Z."/>
            <person name="He W."/>
            <person name="Dai G."/>
            <person name="Sun C."/>
            <person name="Schmutz J."/>
            <person name="Leebens-Mack J.H."/>
            <person name="Li F.W."/>
            <person name="Wang L."/>
        </authorList>
    </citation>
    <scope>NUCLEOTIDE SEQUENCE [LARGE SCALE GENOMIC DNA]</scope>
    <source>
        <strain evidence="2">cv. PW_Plant_1</strain>
    </source>
</reference>